<keyword evidence="6" id="KW-1185">Reference proteome</keyword>
<dbReference type="Gene3D" id="1.10.10.1320">
    <property type="entry name" value="Anti-sigma factor, zinc-finger domain"/>
    <property type="match status" value="1"/>
</dbReference>
<proteinExistence type="predicted"/>
<dbReference type="InterPro" id="IPR041916">
    <property type="entry name" value="Anti_sigma_zinc_sf"/>
</dbReference>
<dbReference type="EMBL" id="CP012752">
    <property type="protein sequence ID" value="ALG13065.1"/>
    <property type="molecule type" value="Genomic_DNA"/>
</dbReference>
<sequence length="242" mass="25727">MTCRQTVSLGAYLLGALDPADRPAFERHLDTCPVCSAEMLRLAPLPGLLQRVTPEDFEAIQQADSQLWPAELLAEPPSPPLPPVPPPPLQIVPIEPKEPEPATGWWRKRGVTLVAAAAVVLLAVGGVIVFRPSGTEPVVTTSTEVTWSAFDPTTGVHGRVELTGRAWGTEVKVSMQDIPAGRKICHLVVHSRDGSSEVAGKWTAGYYREVSAIPGSSSIKLGDIDRVEVIAGGGVLVGMHSP</sequence>
<dbReference type="STRING" id="860235.AOZ06_44965"/>
<organism evidence="5 6">
    <name type="scientific">Kibdelosporangium phytohabitans</name>
    <dbReference type="NCBI Taxonomy" id="860235"/>
    <lineage>
        <taxon>Bacteria</taxon>
        <taxon>Bacillati</taxon>
        <taxon>Actinomycetota</taxon>
        <taxon>Actinomycetes</taxon>
        <taxon>Pseudonocardiales</taxon>
        <taxon>Pseudonocardiaceae</taxon>
        <taxon>Kibdelosporangium</taxon>
    </lineage>
</organism>
<feature type="transmembrane region" description="Helical" evidence="3">
    <location>
        <begin position="111"/>
        <end position="130"/>
    </location>
</feature>
<reference evidence="5 6" key="1">
    <citation type="submission" date="2015-07" db="EMBL/GenBank/DDBJ databases">
        <title>Genome sequencing of Kibdelosporangium phytohabitans.</title>
        <authorList>
            <person name="Qin S."/>
            <person name="Xing K."/>
        </authorList>
    </citation>
    <scope>NUCLEOTIDE SEQUENCE [LARGE SCALE GENOMIC DNA]</scope>
    <source>
        <strain evidence="5 6">KLBMP1111</strain>
    </source>
</reference>
<feature type="domain" description="Putative zinc-finger" evidence="4">
    <location>
        <begin position="9"/>
        <end position="35"/>
    </location>
</feature>
<evidence type="ECO:0000256" key="3">
    <source>
        <dbReference type="SAM" id="Phobius"/>
    </source>
</evidence>
<accession>A0A0N9IE57</accession>
<dbReference type="AlphaFoldDB" id="A0A0N9IE57"/>
<keyword evidence="3" id="KW-0812">Transmembrane</keyword>
<evidence type="ECO:0000313" key="6">
    <source>
        <dbReference type="Proteomes" id="UP000063699"/>
    </source>
</evidence>
<keyword evidence="2" id="KW-0804">Transcription</keyword>
<protein>
    <recommendedName>
        <fullName evidence="4">Putative zinc-finger domain-containing protein</fullName>
    </recommendedName>
</protein>
<gene>
    <name evidence="5" type="ORF">AOZ06_44965</name>
</gene>
<keyword evidence="3" id="KW-1133">Transmembrane helix</keyword>
<dbReference type="KEGG" id="kphy:AOZ06_44965"/>
<evidence type="ECO:0000313" key="5">
    <source>
        <dbReference type="EMBL" id="ALG13065.1"/>
    </source>
</evidence>
<evidence type="ECO:0000256" key="1">
    <source>
        <dbReference type="ARBA" id="ARBA00023015"/>
    </source>
</evidence>
<keyword evidence="1" id="KW-0805">Transcription regulation</keyword>
<evidence type="ECO:0000256" key="2">
    <source>
        <dbReference type="ARBA" id="ARBA00023163"/>
    </source>
</evidence>
<dbReference type="Pfam" id="PF13490">
    <property type="entry name" value="zf-HC2"/>
    <property type="match status" value="1"/>
</dbReference>
<dbReference type="Proteomes" id="UP000063699">
    <property type="component" value="Chromosome"/>
</dbReference>
<keyword evidence="3" id="KW-0472">Membrane</keyword>
<dbReference type="RefSeq" id="WP_054294955.1">
    <property type="nucleotide sequence ID" value="NZ_CP012752.1"/>
</dbReference>
<dbReference type="OrthoDB" id="5242431at2"/>
<name>A0A0N9IE57_9PSEU</name>
<dbReference type="InterPro" id="IPR027383">
    <property type="entry name" value="Znf_put"/>
</dbReference>
<evidence type="ECO:0000259" key="4">
    <source>
        <dbReference type="Pfam" id="PF13490"/>
    </source>
</evidence>